<dbReference type="InterPro" id="IPR050511">
    <property type="entry name" value="AMPK_gamma/SDS23_families"/>
</dbReference>
<dbReference type="SMART" id="SM00116">
    <property type="entry name" value="CBS"/>
    <property type="match status" value="3"/>
</dbReference>
<gene>
    <name evidence="6" type="ORF">Cgig2_015210</name>
</gene>
<evidence type="ECO:0000256" key="1">
    <source>
        <dbReference type="ARBA" id="ARBA00006750"/>
    </source>
</evidence>
<dbReference type="Pfam" id="PF00571">
    <property type="entry name" value="CBS"/>
    <property type="match status" value="2"/>
</dbReference>
<dbReference type="InterPro" id="IPR013783">
    <property type="entry name" value="Ig-like_fold"/>
</dbReference>
<evidence type="ECO:0000313" key="6">
    <source>
        <dbReference type="EMBL" id="KAJ8447847.1"/>
    </source>
</evidence>
<evidence type="ECO:0000256" key="4">
    <source>
        <dbReference type="PROSITE-ProRule" id="PRU00703"/>
    </source>
</evidence>
<dbReference type="PANTHER" id="PTHR13780">
    <property type="entry name" value="AMP-ACTIVATED PROTEIN KINASE, GAMMA REGULATORY SUBUNIT"/>
    <property type="match status" value="1"/>
</dbReference>
<organism evidence="6 7">
    <name type="scientific">Carnegiea gigantea</name>
    <dbReference type="NCBI Taxonomy" id="171969"/>
    <lineage>
        <taxon>Eukaryota</taxon>
        <taxon>Viridiplantae</taxon>
        <taxon>Streptophyta</taxon>
        <taxon>Embryophyta</taxon>
        <taxon>Tracheophyta</taxon>
        <taxon>Spermatophyta</taxon>
        <taxon>Magnoliopsida</taxon>
        <taxon>eudicotyledons</taxon>
        <taxon>Gunneridae</taxon>
        <taxon>Pentapetalae</taxon>
        <taxon>Caryophyllales</taxon>
        <taxon>Cactineae</taxon>
        <taxon>Cactaceae</taxon>
        <taxon>Cactoideae</taxon>
        <taxon>Echinocereeae</taxon>
        <taxon>Carnegiea</taxon>
    </lineage>
</organism>
<dbReference type="CDD" id="cd02859">
    <property type="entry name" value="E_set_AMPKbeta_like_N"/>
    <property type="match status" value="1"/>
</dbReference>
<dbReference type="SUPFAM" id="SSF54631">
    <property type="entry name" value="CBS-domain pair"/>
    <property type="match status" value="2"/>
</dbReference>
<name>A0A9Q1KR32_9CARY</name>
<dbReference type="AlphaFoldDB" id="A0A9Q1KR32"/>
<dbReference type="EMBL" id="JAKOGI010000035">
    <property type="protein sequence ID" value="KAJ8447847.1"/>
    <property type="molecule type" value="Genomic_DNA"/>
</dbReference>
<dbReference type="FunFam" id="2.60.40.10:FF:001860">
    <property type="entry name" value="Sucrose nonfermenting 4-like protein"/>
    <property type="match status" value="1"/>
</dbReference>
<dbReference type="Pfam" id="PF16561">
    <property type="entry name" value="AMPK1_CBM"/>
    <property type="match status" value="1"/>
</dbReference>
<dbReference type="SUPFAM" id="SSF81296">
    <property type="entry name" value="E set domains"/>
    <property type="match status" value="1"/>
</dbReference>
<dbReference type="InterPro" id="IPR014756">
    <property type="entry name" value="Ig_E-set"/>
</dbReference>
<feature type="domain" description="CBS" evidence="5">
    <location>
        <begin position="385"/>
        <end position="447"/>
    </location>
</feature>
<keyword evidence="2" id="KW-0677">Repeat</keyword>
<evidence type="ECO:0000259" key="5">
    <source>
        <dbReference type="PROSITE" id="PS51371"/>
    </source>
</evidence>
<dbReference type="Proteomes" id="UP001153076">
    <property type="component" value="Unassembled WGS sequence"/>
</dbReference>
<evidence type="ECO:0000313" key="7">
    <source>
        <dbReference type="Proteomes" id="UP001153076"/>
    </source>
</evidence>
<dbReference type="Gene3D" id="2.60.40.10">
    <property type="entry name" value="Immunoglobulins"/>
    <property type="match status" value="1"/>
</dbReference>
<dbReference type="InterPro" id="IPR046342">
    <property type="entry name" value="CBS_dom_sf"/>
</dbReference>
<dbReference type="Gene3D" id="3.10.580.10">
    <property type="entry name" value="CBS-domain"/>
    <property type="match status" value="2"/>
</dbReference>
<evidence type="ECO:0000256" key="3">
    <source>
        <dbReference type="ARBA" id="ARBA00023122"/>
    </source>
</evidence>
<dbReference type="PANTHER" id="PTHR13780:SF35">
    <property type="entry name" value="LD22662P"/>
    <property type="match status" value="1"/>
</dbReference>
<evidence type="ECO:0000256" key="2">
    <source>
        <dbReference type="ARBA" id="ARBA00022737"/>
    </source>
</evidence>
<proteinExistence type="inferred from homology"/>
<protein>
    <recommendedName>
        <fullName evidence="5">CBS domain-containing protein</fullName>
    </recommendedName>
</protein>
<dbReference type="InterPro" id="IPR000644">
    <property type="entry name" value="CBS_dom"/>
</dbReference>
<dbReference type="PROSITE" id="PS51371">
    <property type="entry name" value="CBS"/>
    <property type="match status" value="2"/>
</dbReference>
<dbReference type="GO" id="GO:0009507">
    <property type="term" value="C:chloroplast"/>
    <property type="evidence" value="ECO:0007669"/>
    <property type="project" value="UniProtKB-ARBA"/>
</dbReference>
<reference evidence="6" key="1">
    <citation type="submission" date="2022-04" db="EMBL/GenBank/DDBJ databases">
        <title>Carnegiea gigantea Genome sequencing and assembly v2.</title>
        <authorList>
            <person name="Copetti D."/>
            <person name="Sanderson M.J."/>
            <person name="Burquez A."/>
            <person name="Wojciechowski M.F."/>
        </authorList>
    </citation>
    <scope>NUCLEOTIDE SEQUENCE</scope>
    <source>
        <strain evidence="6">SGP5-SGP5p</strain>
        <tissue evidence="6">Aerial part</tissue>
    </source>
</reference>
<accession>A0A9Q1KR32</accession>
<comment type="caution">
    <text evidence="6">The sequence shown here is derived from an EMBL/GenBank/DDBJ whole genome shotgun (WGS) entry which is preliminary data.</text>
</comment>
<keyword evidence="3 4" id="KW-0129">CBS domain</keyword>
<feature type="domain" description="CBS" evidence="5">
    <location>
        <begin position="467"/>
        <end position="521"/>
    </location>
</feature>
<keyword evidence="7" id="KW-1185">Reference proteome</keyword>
<comment type="similarity">
    <text evidence="1">Belongs to the 5'-AMP-activated protein kinase gamma subunit family.</text>
</comment>
<dbReference type="OrthoDB" id="531008at2759"/>
<dbReference type="InterPro" id="IPR032640">
    <property type="entry name" value="AMPK1_CBM"/>
</dbReference>
<sequence>MFGPNPDSPGHSNSGLAGTVVIPTRFVWPYGGRRVFLSGSFTGWSEHILMSPMEGCPNVFQAICNLTPGYHQYKFNVDGEWRYDEHQPYVSGNYGVVNTVFLAREHEVVPVVFSDAPGRVNMEVDDYVRVVSDRVNALQLMTPADGMFRERISEADVQVSRQRIALFLSQHTAYELLPESGKVVALDVTLPVKQAFHILYEQVANVGRLCINGKFPFFKNVVAVGQGIPVAPLWDFGRGHFVGVLSAIDFILILKELGNHGSNLTEEELETHTIWAWKDGKIRHNRQMDGNGRPYARQLVNAGPYDSLKDVALKILQNKISTVPIIHSSSPDGSFPQLLHIASLSGILKCICRHFKHSSSSLPILQQPVCSIPLGTWVPKIGESSRPPFAMLRPNASLGSALSLLVQADVSSIPIVDENDSLLDIYSRSDITSLAKDRAYAQIHLDEMSVHQALQLGQDANSPCGVFNGQRCQMCLPSDPLHKVMERLSNPGVRRLVIVEAGSKRVEGIITLSDVFRFLLG</sequence>